<feature type="domain" description="Solute-binding protein family 5" evidence="6">
    <location>
        <begin position="92"/>
        <end position="447"/>
    </location>
</feature>
<dbReference type="Gene3D" id="3.40.190.10">
    <property type="entry name" value="Periplasmic binding protein-like II"/>
    <property type="match status" value="1"/>
</dbReference>
<comment type="caution">
    <text evidence="7">The sequence shown here is derived from an EMBL/GenBank/DDBJ whole genome shotgun (WGS) entry which is preliminary data.</text>
</comment>
<evidence type="ECO:0000256" key="2">
    <source>
        <dbReference type="ARBA" id="ARBA00022448"/>
    </source>
</evidence>
<dbReference type="InterPro" id="IPR000914">
    <property type="entry name" value="SBP_5_dom"/>
</dbReference>
<dbReference type="Gene3D" id="3.90.76.10">
    <property type="entry name" value="Dipeptide-binding Protein, Domain 1"/>
    <property type="match status" value="1"/>
</dbReference>
<protein>
    <submittedName>
        <fullName evidence="7">ABC transporter substrate-binding protein</fullName>
    </submittedName>
</protein>
<feature type="region of interest" description="Disordered" evidence="4">
    <location>
        <begin position="197"/>
        <end position="221"/>
    </location>
</feature>
<keyword evidence="8" id="KW-1185">Reference proteome</keyword>
<dbReference type="PANTHER" id="PTHR30290">
    <property type="entry name" value="PERIPLASMIC BINDING COMPONENT OF ABC TRANSPORTER"/>
    <property type="match status" value="1"/>
</dbReference>
<name>A0ABU0XEL5_9MICO</name>
<dbReference type="PIRSF" id="PIRSF002741">
    <property type="entry name" value="MppA"/>
    <property type="match status" value="1"/>
</dbReference>
<evidence type="ECO:0000256" key="1">
    <source>
        <dbReference type="ARBA" id="ARBA00005695"/>
    </source>
</evidence>
<organism evidence="7 8">
    <name type="scientific">Microbacterium capsulatum</name>
    <dbReference type="NCBI Taxonomy" id="3041921"/>
    <lineage>
        <taxon>Bacteria</taxon>
        <taxon>Bacillati</taxon>
        <taxon>Actinomycetota</taxon>
        <taxon>Actinomycetes</taxon>
        <taxon>Micrococcales</taxon>
        <taxon>Microbacteriaceae</taxon>
        <taxon>Microbacterium</taxon>
    </lineage>
</organism>
<feature type="signal peptide" evidence="5">
    <location>
        <begin position="1"/>
        <end position="28"/>
    </location>
</feature>
<accession>A0ABU0XEL5</accession>
<evidence type="ECO:0000259" key="6">
    <source>
        <dbReference type="Pfam" id="PF00496"/>
    </source>
</evidence>
<evidence type="ECO:0000256" key="3">
    <source>
        <dbReference type="ARBA" id="ARBA00022729"/>
    </source>
</evidence>
<feature type="compositionally biased region" description="Polar residues" evidence="4">
    <location>
        <begin position="212"/>
        <end position="221"/>
    </location>
</feature>
<gene>
    <name evidence="7" type="ORF">RBR11_06470</name>
</gene>
<proteinExistence type="inferred from homology"/>
<keyword evidence="2" id="KW-0813">Transport</keyword>
<dbReference type="PANTHER" id="PTHR30290:SF9">
    <property type="entry name" value="OLIGOPEPTIDE-BINDING PROTEIN APPA"/>
    <property type="match status" value="1"/>
</dbReference>
<dbReference type="RefSeq" id="WP_308488499.1">
    <property type="nucleotide sequence ID" value="NZ_JAVFCB010000003.1"/>
</dbReference>
<evidence type="ECO:0000313" key="8">
    <source>
        <dbReference type="Proteomes" id="UP001230289"/>
    </source>
</evidence>
<evidence type="ECO:0000256" key="5">
    <source>
        <dbReference type="SAM" id="SignalP"/>
    </source>
</evidence>
<dbReference type="InterPro" id="IPR039424">
    <property type="entry name" value="SBP_5"/>
</dbReference>
<comment type="similarity">
    <text evidence="1">Belongs to the bacterial solute-binding protein 5 family.</text>
</comment>
<evidence type="ECO:0000256" key="4">
    <source>
        <dbReference type="SAM" id="MobiDB-lite"/>
    </source>
</evidence>
<dbReference type="Gene3D" id="3.10.105.10">
    <property type="entry name" value="Dipeptide-binding Protein, Domain 3"/>
    <property type="match status" value="1"/>
</dbReference>
<feature type="chain" id="PRO_5045212444" evidence="5">
    <location>
        <begin position="29"/>
        <end position="529"/>
    </location>
</feature>
<dbReference type="Pfam" id="PF00496">
    <property type="entry name" value="SBP_bac_5"/>
    <property type="match status" value="1"/>
</dbReference>
<evidence type="ECO:0000313" key="7">
    <source>
        <dbReference type="EMBL" id="MDQ4213556.1"/>
    </source>
</evidence>
<dbReference type="SUPFAM" id="SSF53850">
    <property type="entry name" value="Periplasmic binding protein-like II"/>
    <property type="match status" value="1"/>
</dbReference>
<dbReference type="CDD" id="cd08512">
    <property type="entry name" value="PBP2_NikA_DppA_OppA_like_7"/>
    <property type="match status" value="1"/>
</dbReference>
<keyword evidence="3 5" id="KW-0732">Signal</keyword>
<sequence>MFSQHRHRRFILGAALLAVPLVASTLTACTAGGSAGGGGGGAATAASTSVVVGFKHEFNTMDPLRADYAQTNMVDNIVYEPLVRFDAQNGNKMVGQLATDFKVAADATSIAFTLRKGVTFHDGTPFTAKDVKYSFDRYIRLGQGIASVLAGYASTTVVDDTHVVINLKSPNAFFINGIANVYILEADAVSKNAGTDDSQGWLQANEAGTGPFQGTGTSSADGTTVKRYDKYWGFDAKRPTQMVFRRIDESATNRDELKAGNIDVSFGLSAIDAASLKGQNGISVKFVPTAGLNQLWFNTSTGPTADPKIREGLKLAYDYTGGFQKILNGNGAIANGILSPAFSCRPDAKPSAQDKAKAKSLLAGLGSTSLDLRYQSVDSTQTQIATLFQSNLKDLGVNVNLVPIAFPDYLKTLSDPKTIPGLTLINDYIQTPDPGAGLDKLYNSANIGGTNKGAYSNPKVDALLNEARTTADASKRCDLYKQVETQVANDSVQANLSQVAFPVGYRSDLKGIDFSWSATPISFFTLRVG</sequence>
<dbReference type="InterPro" id="IPR030678">
    <property type="entry name" value="Peptide/Ni-bd"/>
</dbReference>
<dbReference type="PROSITE" id="PS51257">
    <property type="entry name" value="PROKAR_LIPOPROTEIN"/>
    <property type="match status" value="1"/>
</dbReference>
<dbReference type="Proteomes" id="UP001230289">
    <property type="component" value="Unassembled WGS sequence"/>
</dbReference>
<dbReference type="EMBL" id="JAVFCB010000003">
    <property type="protein sequence ID" value="MDQ4213556.1"/>
    <property type="molecule type" value="Genomic_DNA"/>
</dbReference>
<reference evidence="7 8" key="1">
    <citation type="submission" date="2023-08" db="EMBL/GenBank/DDBJ databases">
        <title>Microbacterium sp. nov., isolated from a waste landfill.</title>
        <authorList>
            <person name="Wen W."/>
        </authorList>
    </citation>
    <scope>NUCLEOTIDE SEQUENCE [LARGE SCALE GENOMIC DNA]</scope>
    <source>
        <strain evidence="7 8">ASV81</strain>
    </source>
</reference>